<gene>
    <name evidence="2" type="ORF">AVDCRST_MAG11-2899</name>
</gene>
<feature type="region of interest" description="Disordered" evidence="1">
    <location>
        <begin position="1"/>
        <end position="42"/>
    </location>
</feature>
<organism evidence="2">
    <name type="scientific">uncultured Gemmatimonadaceae bacterium</name>
    <dbReference type="NCBI Taxonomy" id="246130"/>
    <lineage>
        <taxon>Bacteria</taxon>
        <taxon>Pseudomonadati</taxon>
        <taxon>Gemmatimonadota</taxon>
        <taxon>Gemmatimonadia</taxon>
        <taxon>Gemmatimonadales</taxon>
        <taxon>Gemmatimonadaceae</taxon>
        <taxon>environmental samples</taxon>
    </lineage>
</organism>
<evidence type="ECO:0000256" key="1">
    <source>
        <dbReference type="SAM" id="MobiDB-lite"/>
    </source>
</evidence>
<sequence length="42" mass="4635">ARRAPARARALDLGPALEGPPLEGERAQHLPPRLDQVEVRRV</sequence>
<accession>A0A6J4LR72</accession>
<dbReference type="AlphaFoldDB" id="A0A6J4LR72"/>
<name>A0A6J4LR72_9BACT</name>
<feature type="non-terminal residue" evidence="2">
    <location>
        <position position="1"/>
    </location>
</feature>
<dbReference type="EMBL" id="CADCTU010000636">
    <property type="protein sequence ID" value="CAA9339360.1"/>
    <property type="molecule type" value="Genomic_DNA"/>
</dbReference>
<reference evidence="2" key="1">
    <citation type="submission" date="2020-02" db="EMBL/GenBank/DDBJ databases">
        <authorList>
            <person name="Meier V. D."/>
        </authorList>
    </citation>
    <scope>NUCLEOTIDE SEQUENCE</scope>
    <source>
        <strain evidence="2">AVDCRST_MAG11</strain>
    </source>
</reference>
<evidence type="ECO:0000313" key="2">
    <source>
        <dbReference type="EMBL" id="CAA9339360.1"/>
    </source>
</evidence>
<proteinExistence type="predicted"/>
<feature type="non-terminal residue" evidence="2">
    <location>
        <position position="42"/>
    </location>
</feature>
<protein>
    <submittedName>
        <fullName evidence="2">Uncharacterized protein</fullName>
    </submittedName>
</protein>